<evidence type="ECO:0000313" key="2">
    <source>
        <dbReference type="EMBL" id="ETS81934.1"/>
    </source>
</evidence>
<dbReference type="HOGENOM" id="CLU_2574616_0_0_1"/>
<organism evidence="2 3">
    <name type="scientific">Pestalotiopsis fici (strain W106-1 / CGMCC3.15140)</name>
    <dbReference type="NCBI Taxonomy" id="1229662"/>
    <lineage>
        <taxon>Eukaryota</taxon>
        <taxon>Fungi</taxon>
        <taxon>Dikarya</taxon>
        <taxon>Ascomycota</taxon>
        <taxon>Pezizomycotina</taxon>
        <taxon>Sordariomycetes</taxon>
        <taxon>Xylariomycetidae</taxon>
        <taxon>Amphisphaeriales</taxon>
        <taxon>Sporocadaceae</taxon>
        <taxon>Pestalotiopsis</taxon>
    </lineage>
</organism>
<evidence type="ECO:0008006" key="4">
    <source>
        <dbReference type="Google" id="ProtNLM"/>
    </source>
</evidence>
<gene>
    <name evidence="2" type="ORF">PFICI_06936</name>
</gene>
<dbReference type="KEGG" id="pfy:PFICI_06936"/>
<keyword evidence="3" id="KW-1185">Reference proteome</keyword>
<proteinExistence type="predicted"/>
<reference evidence="3" key="1">
    <citation type="journal article" date="2015" name="BMC Genomics">
        <title>Genomic and transcriptomic analysis of the endophytic fungus Pestalotiopsis fici reveals its lifestyle and high potential for synthesis of natural products.</title>
        <authorList>
            <person name="Wang X."/>
            <person name="Zhang X."/>
            <person name="Liu L."/>
            <person name="Xiang M."/>
            <person name="Wang W."/>
            <person name="Sun X."/>
            <person name="Che Y."/>
            <person name="Guo L."/>
            <person name="Liu G."/>
            <person name="Guo L."/>
            <person name="Wang C."/>
            <person name="Yin W.B."/>
            <person name="Stadler M."/>
            <person name="Zhang X."/>
            <person name="Liu X."/>
        </authorList>
    </citation>
    <scope>NUCLEOTIDE SEQUENCE [LARGE SCALE GENOMIC DNA]</scope>
    <source>
        <strain evidence="3">W106-1 / CGMCC3.15140</strain>
    </source>
</reference>
<keyword evidence="1" id="KW-0732">Signal</keyword>
<feature type="chain" id="PRO_5004834262" description="Extracellular membrane protein CFEM domain-containing protein" evidence="1">
    <location>
        <begin position="19"/>
        <end position="81"/>
    </location>
</feature>
<evidence type="ECO:0000256" key="1">
    <source>
        <dbReference type="SAM" id="SignalP"/>
    </source>
</evidence>
<protein>
    <recommendedName>
        <fullName evidence="4">Extracellular membrane protein CFEM domain-containing protein</fullName>
    </recommendedName>
</protein>
<dbReference type="RefSeq" id="XP_007833708.1">
    <property type="nucleotide sequence ID" value="XM_007835517.1"/>
</dbReference>
<sequence>MRFFATIVLAMTAVTAGAMPVTADANSYFISKRDCPGGSVTNCAAGLDAFCNIECLSADGDLGCLSSCINNNFSLCQAQCQ</sequence>
<accession>W3X7C6</accession>
<dbReference type="GeneID" id="19271949"/>
<dbReference type="InParanoid" id="W3X7C6"/>
<name>W3X7C6_PESFW</name>
<feature type="signal peptide" evidence="1">
    <location>
        <begin position="1"/>
        <end position="18"/>
    </location>
</feature>
<evidence type="ECO:0000313" key="3">
    <source>
        <dbReference type="Proteomes" id="UP000030651"/>
    </source>
</evidence>
<dbReference type="Proteomes" id="UP000030651">
    <property type="component" value="Unassembled WGS sequence"/>
</dbReference>
<dbReference type="EMBL" id="KI912112">
    <property type="protein sequence ID" value="ETS81934.1"/>
    <property type="molecule type" value="Genomic_DNA"/>
</dbReference>
<dbReference type="AlphaFoldDB" id="W3X7C6"/>